<keyword evidence="1" id="KW-1133">Transmembrane helix</keyword>
<evidence type="ECO:0000256" key="1">
    <source>
        <dbReference type="SAM" id="Phobius"/>
    </source>
</evidence>
<keyword evidence="1" id="KW-0472">Membrane</keyword>
<organism evidence="2">
    <name type="scientific">Caulobacter sp. 602-2</name>
    <dbReference type="NCBI Taxonomy" id="2710887"/>
    <lineage>
        <taxon>Bacteria</taxon>
        <taxon>Pseudomonadati</taxon>
        <taxon>Pseudomonadota</taxon>
        <taxon>Alphaproteobacteria</taxon>
        <taxon>Caulobacterales</taxon>
        <taxon>Caulobacteraceae</taxon>
        <taxon>Caulobacter</taxon>
    </lineage>
</organism>
<proteinExistence type="predicted"/>
<gene>
    <name evidence="2" type="ORF">G5B46_09945</name>
</gene>
<protein>
    <submittedName>
        <fullName evidence="2">Uncharacterized protein</fullName>
    </submittedName>
</protein>
<accession>A0A6G4QWA2</accession>
<feature type="transmembrane region" description="Helical" evidence="1">
    <location>
        <begin position="154"/>
        <end position="176"/>
    </location>
</feature>
<dbReference type="AlphaFoldDB" id="A0A6G4QWA2"/>
<dbReference type="EMBL" id="JAAKGT010000003">
    <property type="protein sequence ID" value="NGM49926.1"/>
    <property type="molecule type" value="Genomic_DNA"/>
</dbReference>
<dbReference type="RefSeq" id="WP_165258268.1">
    <property type="nucleotide sequence ID" value="NZ_JAAKGT010000003.1"/>
</dbReference>
<evidence type="ECO:0000313" key="2">
    <source>
        <dbReference type="EMBL" id="NGM49926.1"/>
    </source>
</evidence>
<reference evidence="2" key="1">
    <citation type="submission" date="2020-02" db="EMBL/GenBank/DDBJ databases">
        <authorList>
            <person name="Gao J."/>
            <person name="Sun J."/>
        </authorList>
    </citation>
    <scope>NUCLEOTIDE SEQUENCE</scope>
    <source>
        <strain evidence="2">602-2</strain>
    </source>
</reference>
<sequence length="216" mass="23140">MSLAKRLLDHAAAVLPAAQRDWAAGMKAELSAIDAPDEALAFAAGCVLAAYRRRINPMRIALTSARLFVAALAMLAAAFHVLPTGYWLLVLADLKLSGMEGWAGRLGMFRGASAEQAIGSLMQFQPWNFMLTLVMGFSFAAAAWFVVKGRMRGLFVAVLVGALTHTARSAMLMAFWPAPSHLGFAWLNIAAFGLLLAAGLSLHGLDRWTRPKLAAA</sequence>
<comment type="caution">
    <text evidence="2">The sequence shown here is derived from an EMBL/GenBank/DDBJ whole genome shotgun (WGS) entry which is preliminary data.</text>
</comment>
<feature type="transmembrane region" description="Helical" evidence="1">
    <location>
        <begin position="127"/>
        <end position="147"/>
    </location>
</feature>
<keyword evidence="1" id="KW-0812">Transmembrane</keyword>
<feature type="transmembrane region" description="Helical" evidence="1">
    <location>
        <begin position="67"/>
        <end position="89"/>
    </location>
</feature>
<feature type="transmembrane region" description="Helical" evidence="1">
    <location>
        <begin position="182"/>
        <end position="202"/>
    </location>
</feature>
<name>A0A6G4QWA2_9CAUL</name>